<evidence type="ECO:0000313" key="12">
    <source>
        <dbReference type="Proteomes" id="UP000664417"/>
    </source>
</evidence>
<comment type="catalytic activity">
    <reaction evidence="1">
        <text>ATP + protein L-histidine = ADP + protein N-phospho-L-histidine.</text>
        <dbReference type="EC" id="2.7.13.3"/>
    </reaction>
</comment>
<evidence type="ECO:0000256" key="6">
    <source>
        <dbReference type="ARBA" id="ARBA00022777"/>
    </source>
</evidence>
<dbReference type="Proteomes" id="UP000664417">
    <property type="component" value="Unassembled WGS sequence"/>
</dbReference>
<organism evidence="11 12">
    <name type="scientific">Acanthopleuribacter pedis</name>
    <dbReference type="NCBI Taxonomy" id="442870"/>
    <lineage>
        <taxon>Bacteria</taxon>
        <taxon>Pseudomonadati</taxon>
        <taxon>Acidobacteriota</taxon>
        <taxon>Holophagae</taxon>
        <taxon>Acanthopleuribacterales</taxon>
        <taxon>Acanthopleuribacteraceae</taxon>
        <taxon>Acanthopleuribacter</taxon>
    </lineage>
</organism>
<dbReference type="GO" id="GO:0000155">
    <property type="term" value="F:phosphorelay sensor kinase activity"/>
    <property type="evidence" value="ECO:0007669"/>
    <property type="project" value="InterPro"/>
</dbReference>
<dbReference type="CDD" id="cd00075">
    <property type="entry name" value="HATPase"/>
    <property type="match status" value="1"/>
</dbReference>
<dbReference type="InterPro" id="IPR050736">
    <property type="entry name" value="Sensor_HK_Regulatory"/>
</dbReference>
<dbReference type="InterPro" id="IPR004358">
    <property type="entry name" value="Sig_transdc_His_kin-like_C"/>
</dbReference>
<keyword evidence="4" id="KW-0597">Phosphoprotein</keyword>
<name>A0A8J7QK13_9BACT</name>
<dbReference type="InterPro" id="IPR036097">
    <property type="entry name" value="HisK_dim/P_sf"/>
</dbReference>
<dbReference type="Pfam" id="PF00512">
    <property type="entry name" value="HisKA"/>
    <property type="match status" value="1"/>
</dbReference>
<dbReference type="EMBL" id="JAFREP010000013">
    <property type="protein sequence ID" value="MBO1319630.1"/>
    <property type="molecule type" value="Genomic_DNA"/>
</dbReference>
<dbReference type="InterPro" id="IPR003661">
    <property type="entry name" value="HisK_dim/P_dom"/>
</dbReference>
<dbReference type="Pfam" id="PF02518">
    <property type="entry name" value="HATPase_c"/>
    <property type="match status" value="1"/>
</dbReference>
<keyword evidence="7" id="KW-0902">Two-component regulatory system</keyword>
<feature type="domain" description="Histidine kinase" evidence="9">
    <location>
        <begin position="257"/>
        <end position="472"/>
    </location>
</feature>
<comment type="caution">
    <text evidence="11">The sequence shown here is derived from an EMBL/GenBank/DDBJ whole genome shotgun (WGS) entry which is preliminary data.</text>
</comment>
<dbReference type="SUPFAM" id="SSF55874">
    <property type="entry name" value="ATPase domain of HSP90 chaperone/DNA topoisomerase II/histidine kinase"/>
    <property type="match status" value="1"/>
</dbReference>
<dbReference type="InterPro" id="IPR005467">
    <property type="entry name" value="His_kinase_dom"/>
</dbReference>
<dbReference type="SMART" id="SM00387">
    <property type="entry name" value="HATPase_c"/>
    <property type="match status" value="1"/>
</dbReference>
<evidence type="ECO:0000256" key="2">
    <source>
        <dbReference type="ARBA" id="ARBA00004370"/>
    </source>
</evidence>
<gene>
    <name evidence="11" type="ORF">J3U88_14235</name>
</gene>
<dbReference type="GO" id="GO:0016020">
    <property type="term" value="C:membrane"/>
    <property type="evidence" value="ECO:0007669"/>
    <property type="project" value="UniProtKB-SubCell"/>
</dbReference>
<reference evidence="11" key="1">
    <citation type="submission" date="2021-03" db="EMBL/GenBank/DDBJ databases">
        <authorList>
            <person name="Wang G."/>
        </authorList>
    </citation>
    <scope>NUCLEOTIDE SEQUENCE</scope>
    <source>
        <strain evidence="11">KCTC 12899</strain>
    </source>
</reference>
<dbReference type="Gene3D" id="1.10.287.130">
    <property type="match status" value="1"/>
</dbReference>
<dbReference type="AlphaFoldDB" id="A0A8J7QK13"/>
<evidence type="ECO:0000259" key="10">
    <source>
        <dbReference type="PROSITE" id="PS50885"/>
    </source>
</evidence>
<evidence type="ECO:0000256" key="4">
    <source>
        <dbReference type="ARBA" id="ARBA00022553"/>
    </source>
</evidence>
<comment type="subcellular location">
    <subcellularLocation>
        <location evidence="2">Membrane</location>
    </subcellularLocation>
</comment>
<dbReference type="PANTHER" id="PTHR43711">
    <property type="entry name" value="TWO-COMPONENT HISTIDINE KINASE"/>
    <property type="match status" value="1"/>
</dbReference>
<keyword evidence="5" id="KW-0808">Transferase</keyword>
<evidence type="ECO:0000256" key="8">
    <source>
        <dbReference type="SAM" id="Coils"/>
    </source>
</evidence>
<sequence length="475" mass="53461">MWPRPRSLVHLLLASFVLVTLPLLTAVYQADQSMQQLVGQSRHMVTAGIEAARLSQDVKEILVDMERRARQFQVLENPQILALYRGDHERVSHKLTRLHQSTETTEDRATLEQLQSQLNANWTLLQEQPGAEQAARVVTGFHNIHQQARALNMAAANQIDRELSSLQQAVEHSQQQLFVHASLMGPITLLLIVITTFLINRPIGQLDQAIRGLGGGCFKQPIAVDGPRDLAFLGERLEWLRERLNQLEQQKTQFLRHISHELKTPLAGMREGTELLGDRIIGPLTPQQDNVVKILDTNSRYLQKLIENLLDYNHIQTGVELNPEPFEMVELVAEVVAHYRLSATRKNLRFQLPDEEWHLVADRAKVRTALDNLVSNAVNFSPQNGWIRIQIRVASDHQVLDIRDQGPGVPEGERTQIFEPFFQGSTPRQGHLKGSGIGLSIAHECIAAHGARLTLGDNCDGACFRIEWPMAKAAS</sequence>
<keyword evidence="8" id="KW-0175">Coiled coil</keyword>
<dbReference type="InterPro" id="IPR003594">
    <property type="entry name" value="HATPase_dom"/>
</dbReference>
<dbReference type="PROSITE" id="PS50885">
    <property type="entry name" value="HAMP"/>
    <property type="match status" value="1"/>
</dbReference>
<accession>A0A8J7QK13</accession>
<dbReference type="InterPro" id="IPR036890">
    <property type="entry name" value="HATPase_C_sf"/>
</dbReference>
<dbReference type="PROSITE" id="PS50109">
    <property type="entry name" value="HIS_KIN"/>
    <property type="match status" value="1"/>
</dbReference>
<keyword evidence="6" id="KW-0418">Kinase</keyword>
<evidence type="ECO:0000259" key="9">
    <source>
        <dbReference type="PROSITE" id="PS50109"/>
    </source>
</evidence>
<protein>
    <recommendedName>
        <fullName evidence="3">histidine kinase</fullName>
        <ecNumber evidence="3">2.7.13.3</ecNumber>
    </recommendedName>
</protein>
<dbReference type="SUPFAM" id="SSF47384">
    <property type="entry name" value="Homodimeric domain of signal transducing histidine kinase"/>
    <property type="match status" value="1"/>
</dbReference>
<dbReference type="InterPro" id="IPR003660">
    <property type="entry name" value="HAMP_dom"/>
</dbReference>
<dbReference type="SMART" id="SM00388">
    <property type="entry name" value="HisKA"/>
    <property type="match status" value="1"/>
</dbReference>
<evidence type="ECO:0000256" key="1">
    <source>
        <dbReference type="ARBA" id="ARBA00000085"/>
    </source>
</evidence>
<evidence type="ECO:0000313" key="11">
    <source>
        <dbReference type="EMBL" id="MBO1319630.1"/>
    </source>
</evidence>
<feature type="domain" description="HAMP" evidence="10">
    <location>
        <begin position="197"/>
        <end position="249"/>
    </location>
</feature>
<dbReference type="EC" id="2.7.13.3" evidence="3"/>
<proteinExistence type="predicted"/>
<feature type="coiled-coil region" evidence="8">
    <location>
        <begin position="230"/>
        <end position="257"/>
    </location>
</feature>
<dbReference type="CDD" id="cd00082">
    <property type="entry name" value="HisKA"/>
    <property type="match status" value="1"/>
</dbReference>
<dbReference type="RefSeq" id="WP_207859536.1">
    <property type="nucleotide sequence ID" value="NZ_JAFREP010000013.1"/>
</dbReference>
<dbReference type="PANTHER" id="PTHR43711:SF1">
    <property type="entry name" value="HISTIDINE KINASE 1"/>
    <property type="match status" value="1"/>
</dbReference>
<evidence type="ECO:0000256" key="7">
    <source>
        <dbReference type="ARBA" id="ARBA00023012"/>
    </source>
</evidence>
<dbReference type="PRINTS" id="PR00344">
    <property type="entry name" value="BCTRLSENSOR"/>
</dbReference>
<keyword evidence="12" id="KW-1185">Reference proteome</keyword>
<evidence type="ECO:0000256" key="3">
    <source>
        <dbReference type="ARBA" id="ARBA00012438"/>
    </source>
</evidence>
<evidence type="ECO:0000256" key="5">
    <source>
        <dbReference type="ARBA" id="ARBA00022679"/>
    </source>
</evidence>
<dbReference type="Gene3D" id="3.30.565.10">
    <property type="entry name" value="Histidine kinase-like ATPase, C-terminal domain"/>
    <property type="match status" value="1"/>
</dbReference>